<evidence type="ECO:0000313" key="2">
    <source>
        <dbReference type="Proteomes" id="UP000572051"/>
    </source>
</evidence>
<evidence type="ECO:0000313" key="1">
    <source>
        <dbReference type="EMBL" id="NYJ34386.1"/>
    </source>
</evidence>
<accession>A0A7Z0EMT6</accession>
<protein>
    <submittedName>
        <fullName evidence="1">ABC-type Fe3+ transport system permease subunit</fullName>
    </submittedName>
</protein>
<proteinExistence type="predicted"/>
<gene>
    <name evidence="1" type="ORF">HNR10_002267</name>
</gene>
<name>A0A7Z0EMT6_9ACTN</name>
<sequence>MLRCSIVLGVGLVALLAVPHPRPVTQELETLTLVALAASVSLWVLGARSPRAGYRTLDG</sequence>
<keyword evidence="2" id="KW-1185">Reference proteome</keyword>
<dbReference type="EMBL" id="JACCFS010000001">
    <property type="protein sequence ID" value="NYJ34386.1"/>
    <property type="molecule type" value="Genomic_DNA"/>
</dbReference>
<reference evidence="1 2" key="1">
    <citation type="submission" date="2020-07" db="EMBL/GenBank/DDBJ databases">
        <title>Sequencing the genomes of 1000 actinobacteria strains.</title>
        <authorList>
            <person name="Klenk H.-P."/>
        </authorList>
    </citation>
    <scope>NUCLEOTIDE SEQUENCE [LARGE SCALE GENOMIC DNA]</scope>
    <source>
        <strain evidence="1 2">DSM 44442</strain>
    </source>
</reference>
<dbReference type="AlphaFoldDB" id="A0A7Z0EMT6"/>
<dbReference type="RefSeq" id="WP_179823002.1">
    <property type="nucleotide sequence ID" value="NZ_JACCFS010000001.1"/>
</dbReference>
<comment type="caution">
    <text evidence="1">The sequence shown here is derived from an EMBL/GenBank/DDBJ whole genome shotgun (WGS) entry which is preliminary data.</text>
</comment>
<dbReference type="Proteomes" id="UP000572051">
    <property type="component" value="Unassembled WGS sequence"/>
</dbReference>
<organism evidence="1 2">
    <name type="scientific">Nocardiopsis aegyptia</name>
    <dbReference type="NCBI Taxonomy" id="220378"/>
    <lineage>
        <taxon>Bacteria</taxon>
        <taxon>Bacillati</taxon>
        <taxon>Actinomycetota</taxon>
        <taxon>Actinomycetes</taxon>
        <taxon>Streptosporangiales</taxon>
        <taxon>Nocardiopsidaceae</taxon>
        <taxon>Nocardiopsis</taxon>
    </lineage>
</organism>